<feature type="coiled-coil region" evidence="4">
    <location>
        <begin position="466"/>
        <end position="493"/>
    </location>
</feature>
<dbReference type="InterPro" id="IPR004089">
    <property type="entry name" value="MCPsignal_dom"/>
</dbReference>
<dbReference type="InterPro" id="IPR004090">
    <property type="entry name" value="Chemotax_Me-accpt_rcpt"/>
</dbReference>
<evidence type="ECO:0000256" key="3">
    <source>
        <dbReference type="PROSITE-ProRule" id="PRU00284"/>
    </source>
</evidence>
<keyword evidence="1 3" id="KW-0807">Transducer</keyword>
<proteinExistence type="inferred from homology"/>
<feature type="transmembrane region" description="Helical" evidence="6">
    <location>
        <begin position="20"/>
        <end position="42"/>
    </location>
</feature>
<organism evidence="9 10">
    <name type="scientific">Halogeometricum pallidum JCM 14848</name>
    <dbReference type="NCBI Taxonomy" id="1227487"/>
    <lineage>
        <taxon>Archaea</taxon>
        <taxon>Methanobacteriati</taxon>
        <taxon>Methanobacteriota</taxon>
        <taxon>Stenosarchaea group</taxon>
        <taxon>Halobacteria</taxon>
        <taxon>Halobacteriales</taxon>
        <taxon>Haloferacaceae</taxon>
        <taxon>Halogeometricum</taxon>
    </lineage>
</organism>
<dbReference type="SMART" id="SM00283">
    <property type="entry name" value="MA"/>
    <property type="match status" value="1"/>
</dbReference>
<dbReference type="Pfam" id="PF00015">
    <property type="entry name" value="MCPsignal"/>
    <property type="match status" value="1"/>
</dbReference>
<dbReference type="CDD" id="cd06225">
    <property type="entry name" value="HAMP"/>
    <property type="match status" value="2"/>
</dbReference>
<name>M0DJQ3_HALPD</name>
<dbReference type="GO" id="GO:0016020">
    <property type="term" value="C:membrane"/>
    <property type="evidence" value="ECO:0007669"/>
    <property type="project" value="InterPro"/>
</dbReference>
<dbReference type="InParanoid" id="M0DJQ3"/>
<dbReference type="SUPFAM" id="SSF58104">
    <property type="entry name" value="Methyl-accepting chemotaxis protein (MCP) signaling domain"/>
    <property type="match status" value="1"/>
</dbReference>
<dbReference type="OrthoDB" id="8523at2157"/>
<feature type="domain" description="HAMP" evidence="8">
    <location>
        <begin position="86"/>
        <end position="138"/>
    </location>
</feature>
<dbReference type="GO" id="GO:0004888">
    <property type="term" value="F:transmembrane signaling receptor activity"/>
    <property type="evidence" value="ECO:0007669"/>
    <property type="project" value="InterPro"/>
</dbReference>
<dbReference type="SUPFAM" id="SSF158472">
    <property type="entry name" value="HAMP domain-like"/>
    <property type="match status" value="1"/>
</dbReference>
<feature type="region of interest" description="Disordered" evidence="5">
    <location>
        <begin position="494"/>
        <end position="534"/>
    </location>
</feature>
<dbReference type="RefSeq" id="WP_008383295.1">
    <property type="nucleotide sequence ID" value="NZ_AOIV01000003.1"/>
</dbReference>
<dbReference type="GO" id="GO:0007165">
    <property type="term" value="P:signal transduction"/>
    <property type="evidence" value="ECO:0007669"/>
    <property type="project" value="UniProtKB-KW"/>
</dbReference>
<dbReference type="PANTHER" id="PTHR32089:SF112">
    <property type="entry name" value="LYSOZYME-LIKE PROTEIN-RELATED"/>
    <property type="match status" value="1"/>
</dbReference>
<dbReference type="InterPro" id="IPR003660">
    <property type="entry name" value="HAMP_dom"/>
</dbReference>
<protein>
    <submittedName>
        <fullName evidence="9">MCP domain-containing signal transducer</fullName>
    </submittedName>
</protein>
<keyword evidence="10" id="KW-1185">Reference proteome</keyword>
<dbReference type="Gene3D" id="6.10.340.10">
    <property type="match status" value="1"/>
</dbReference>
<dbReference type="PRINTS" id="PR00260">
    <property type="entry name" value="CHEMTRNSDUCR"/>
</dbReference>
<dbReference type="PROSITE" id="PS50111">
    <property type="entry name" value="CHEMOTAXIS_TRANSDUC_2"/>
    <property type="match status" value="1"/>
</dbReference>
<comment type="similarity">
    <text evidence="2">Belongs to the methyl-accepting chemotaxis (MCP) protein family.</text>
</comment>
<dbReference type="CDD" id="cd11386">
    <property type="entry name" value="MCP_signal"/>
    <property type="match status" value="1"/>
</dbReference>
<reference evidence="9 10" key="1">
    <citation type="journal article" date="2014" name="PLoS Genet.">
        <title>Phylogenetically driven sequencing of extremely halophilic archaea reveals strategies for static and dynamic osmo-response.</title>
        <authorList>
            <person name="Becker E.A."/>
            <person name="Seitzer P.M."/>
            <person name="Tritt A."/>
            <person name="Larsen D."/>
            <person name="Krusor M."/>
            <person name="Yao A.I."/>
            <person name="Wu D."/>
            <person name="Madern D."/>
            <person name="Eisen J.A."/>
            <person name="Darling A.E."/>
            <person name="Facciotti M.T."/>
        </authorList>
    </citation>
    <scope>NUCLEOTIDE SEQUENCE [LARGE SCALE GENOMIC DNA]</scope>
    <source>
        <strain evidence="9 10">JCM 14848</strain>
    </source>
</reference>
<dbReference type="SMART" id="SM00304">
    <property type="entry name" value="HAMP"/>
    <property type="match status" value="2"/>
</dbReference>
<evidence type="ECO:0000256" key="6">
    <source>
        <dbReference type="SAM" id="Phobius"/>
    </source>
</evidence>
<evidence type="ECO:0000256" key="2">
    <source>
        <dbReference type="ARBA" id="ARBA00029447"/>
    </source>
</evidence>
<dbReference type="PROSITE" id="PS50885">
    <property type="entry name" value="HAMP"/>
    <property type="match status" value="2"/>
</dbReference>
<dbReference type="eggNOG" id="arCOG02320">
    <property type="taxonomic scope" value="Archaea"/>
</dbReference>
<gene>
    <name evidence="9" type="ORF">C474_01617</name>
</gene>
<evidence type="ECO:0000313" key="9">
    <source>
        <dbReference type="EMBL" id="ELZ35018.1"/>
    </source>
</evidence>
<comment type="caution">
    <text evidence="9">The sequence shown here is derived from an EMBL/GenBank/DDBJ whole genome shotgun (WGS) entry which is preliminary data.</text>
</comment>
<keyword evidence="6" id="KW-1133">Transmembrane helix</keyword>
<dbReference type="PATRIC" id="fig|1227487.5.peg.336"/>
<evidence type="ECO:0000256" key="5">
    <source>
        <dbReference type="SAM" id="MobiDB-lite"/>
    </source>
</evidence>
<sequence length="534" mass="56945">MKVEQIPLLNRIRDSFTKVLVSLFLVVTVFVGGASVYTYVGLAAEIEQHSSAAVAQELERTLLIDLGVLFLGTLLGLAAIALFLTRYVAQPLQTLEGRVERIREGDLDERADLNRPDELGRVADGVDMLRRDLRAQREDASAHLDTMRAAADNDLTARMNEDSESDDMRRIAETFNEMMDGLETTVVAVKRFSDDVAAQSEEVATSATEVNRASQEVAESVEQISSGAHEQSDSVGTLSTEMERLSAAIQQVAAASDEVATQADETAVQSQRGQAFAEDALSGIDAIERETEETVTAVERLDEKLIEVGEITDLIGGLAEQTNILALNANIEAARAGEAGEGFAVVSNEVKSLAEETRDFADDISTLVEEVREQREDVTDGIEGMRESVSEGTEAVTNALRTLDDIDDAVGEVNGSAGEISSATSEQANAAQGVQSMTDEVASVVEETTSEAENVSAAAEEQTASLGEVTDSATQLARQVDELQERLAQFEVDGVGAADATGDRSVSPVDAPSDGDAANPERERATARTDGGRP</sequence>
<accession>M0DJQ3</accession>
<dbReference type="EMBL" id="AOIV01000003">
    <property type="protein sequence ID" value="ELZ35018.1"/>
    <property type="molecule type" value="Genomic_DNA"/>
</dbReference>
<dbReference type="GO" id="GO:0006935">
    <property type="term" value="P:chemotaxis"/>
    <property type="evidence" value="ECO:0007669"/>
    <property type="project" value="InterPro"/>
</dbReference>
<evidence type="ECO:0000313" key="10">
    <source>
        <dbReference type="Proteomes" id="UP000011513"/>
    </source>
</evidence>
<evidence type="ECO:0000256" key="1">
    <source>
        <dbReference type="ARBA" id="ARBA00023224"/>
    </source>
</evidence>
<feature type="domain" description="Methyl-accepting transducer" evidence="7">
    <location>
        <begin position="206"/>
        <end position="442"/>
    </location>
</feature>
<feature type="compositionally biased region" description="Basic and acidic residues" evidence="5">
    <location>
        <begin position="519"/>
        <end position="534"/>
    </location>
</feature>
<keyword evidence="6" id="KW-0812">Transmembrane</keyword>
<feature type="domain" description="HAMP" evidence="8">
    <location>
        <begin position="145"/>
        <end position="187"/>
    </location>
</feature>
<dbReference type="Pfam" id="PF00672">
    <property type="entry name" value="HAMP"/>
    <property type="match status" value="2"/>
</dbReference>
<evidence type="ECO:0000259" key="8">
    <source>
        <dbReference type="PROSITE" id="PS50885"/>
    </source>
</evidence>
<evidence type="ECO:0000256" key="4">
    <source>
        <dbReference type="SAM" id="Coils"/>
    </source>
</evidence>
<feature type="transmembrane region" description="Helical" evidence="6">
    <location>
        <begin position="62"/>
        <end position="84"/>
    </location>
</feature>
<dbReference type="Proteomes" id="UP000011513">
    <property type="component" value="Unassembled WGS sequence"/>
</dbReference>
<dbReference type="AlphaFoldDB" id="M0DJQ3"/>
<dbReference type="Gene3D" id="1.10.287.950">
    <property type="entry name" value="Methyl-accepting chemotaxis protein"/>
    <property type="match status" value="1"/>
</dbReference>
<keyword evidence="4" id="KW-0175">Coiled coil</keyword>
<keyword evidence="6" id="KW-0472">Membrane</keyword>
<dbReference type="PANTHER" id="PTHR32089">
    <property type="entry name" value="METHYL-ACCEPTING CHEMOTAXIS PROTEIN MCPB"/>
    <property type="match status" value="1"/>
</dbReference>
<evidence type="ECO:0000259" key="7">
    <source>
        <dbReference type="PROSITE" id="PS50111"/>
    </source>
</evidence>